<keyword evidence="8" id="KW-0406">Ion transport</keyword>
<keyword evidence="5" id="KW-0410">Iron transport</keyword>
<evidence type="ECO:0000256" key="2">
    <source>
        <dbReference type="ARBA" id="ARBA00009810"/>
    </source>
</evidence>
<dbReference type="GO" id="GO:0009279">
    <property type="term" value="C:cell outer membrane"/>
    <property type="evidence" value="ECO:0007669"/>
    <property type="project" value="UniProtKB-SubCell"/>
</dbReference>
<dbReference type="InterPro" id="IPR000531">
    <property type="entry name" value="Beta-barrel_TonB"/>
</dbReference>
<sequence length="724" mass="81415">MQAVRFYTHIIDNLLHFIIPFPIIYKNSNFNVKSVNQYKLVWKDREMPTPRPLPLLIAAIFASAAHAADLPAETEDGRLEEVVVTGERTNRSGFETATSNRVFTTPNIDRSGHNLSATDLLKQTVNTVDLGSGNDLPTVRGVDGSGPAVGAVAFFAGTRPRLNLSIDGRSATYNEYAFGTQSLWDMQQVEVLRGPQSHVRGQNAVAGAVVMRSKDPTDEWEGALRLGLGNQKTRNIAGAVSGPIVKNNLAFRLSAERQQRESYEPFVSYEPTGNPRRVENTNVRFKLLLTPENHPDFYSRLTLNHIRSRAPQNEIMGNTASRRFLKEKPVFVTGSTSGIWDVSWQLNDYLKLENKLVYGRYHNERLHLPMTVSPQGVPAELKGRELQWEPVLHFSNKGRLKGFAGLHYFRSKQDEWVDIRSVGGRNTFDDRNSVRALFAETTYSPSEKWDITAAARLEKETHKRRGGSGALHLDLDKGQTVFLPKIDIAFKPTDQWVSGIKAARGYNPGGAGITFGRPVVTYTYEPEYVNNYEWYTRWRSADRRLQLSGNLFLNHYRDMQLPFYLGTNSVVIRNAKKVHTYGAELAADWQVTDSLKLTTGLGLLNTKIKSYPDSGIEGNKLGRAPKYTANIGMKYLNDKGWEAGGDVRFYGGYYSAADNAESGKIGAYNQVNLYTAYNFKQGRISLYADNVFNRHRPIFISGADRQDALYQRPRSVGVSAEWKF</sequence>
<keyword evidence="4 13" id="KW-1134">Transmembrane beta strand</keyword>
<comment type="similarity">
    <text evidence="2 13 14">Belongs to the TonB-dependent receptor family.</text>
</comment>
<evidence type="ECO:0000256" key="14">
    <source>
        <dbReference type="RuleBase" id="RU003357"/>
    </source>
</evidence>
<keyword evidence="7" id="KW-0408">Iron</keyword>
<dbReference type="InterPro" id="IPR012910">
    <property type="entry name" value="Plug_dom"/>
</dbReference>
<evidence type="ECO:0000256" key="13">
    <source>
        <dbReference type="PROSITE-ProRule" id="PRU01360"/>
    </source>
</evidence>
<dbReference type="Proteomes" id="UP000005536">
    <property type="component" value="Unassembled WGS sequence"/>
</dbReference>
<evidence type="ECO:0000256" key="8">
    <source>
        <dbReference type="ARBA" id="ARBA00023065"/>
    </source>
</evidence>
<evidence type="ECO:0000256" key="7">
    <source>
        <dbReference type="ARBA" id="ARBA00023004"/>
    </source>
</evidence>
<dbReference type="InterPro" id="IPR036942">
    <property type="entry name" value="Beta-barrel_TonB_sf"/>
</dbReference>
<dbReference type="SUPFAM" id="SSF56935">
    <property type="entry name" value="Porins"/>
    <property type="match status" value="1"/>
</dbReference>
<dbReference type="GO" id="GO:0006826">
    <property type="term" value="P:iron ion transport"/>
    <property type="evidence" value="ECO:0007669"/>
    <property type="project" value="UniProtKB-KW"/>
</dbReference>
<dbReference type="PROSITE" id="PS52016">
    <property type="entry name" value="TONB_DEPENDENT_REC_3"/>
    <property type="match status" value="1"/>
</dbReference>
<comment type="caution">
    <text evidence="17">The sequence shown here is derived from an EMBL/GenBank/DDBJ whole genome shotgun (WGS) entry which is preliminary data.</text>
</comment>
<dbReference type="Pfam" id="PF07715">
    <property type="entry name" value="Plug"/>
    <property type="match status" value="1"/>
</dbReference>
<evidence type="ECO:0000256" key="11">
    <source>
        <dbReference type="ARBA" id="ARBA00023170"/>
    </source>
</evidence>
<evidence type="ECO:0000313" key="18">
    <source>
        <dbReference type="Proteomes" id="UP000005536"/>
    </source>
</evidence>
<comment type="subcellular location">
    <subcellularLocation>
        <location evidence="1 13">Cell outer membrane</location>
        <topology evidence="1 13">Multi-pass membrane protein</topology>
    </subcellularLocation>
</comment>
<dbReference type="Gene3D" id="2.40.170.20">
    <property type="entry name" value="TonB-dependent receptor, beta-barrel domain"/>
    <property type="match status" value="1"/>
</dbReference>
<evidence type="ECO:0000259" key="16">
    <source>
        <dbReference type="Pfam" id="PF07715"/>
    </source>
</evidence>
<evidence type="ECO:0000256" key="9">
    <source>
        <dbReference type="ARBA" id="ARBA00023077"/>
    </source>
</evidence>
<keyword evidence="3 13" id="KW-0813">Transport</keyword>
<keyword evidence="11 17" id="KW-0675">Receptor</keyword>
<dbReference type="STRING" id="546263.NELON_10600"/>
<dbReference type="AlphaFoldDB" id="D4DQH8"/>
<dbReference type="PANTHER" id="PTHR32552">
    <property type="entry name" value="FERRICHROME IRON RECEPTOR-RELATED"/>
    <property type="match status" value="1"/>
</dbReference>
<evidence type="ECO:0000313" key="17">
    <source>
        <dbReference type="EMBL" id="EFE49905.1"/>
    </source>
</evidence>
<evidence type="ECO:0000259" key="15">
    <source>
        <dbReference type="Pfam" id="PF00593"/>
    </source>
</evidence>
<proteinExistence type="inferred from homology"/>
<evidence type="ECO:0000256" key="3">
    <source>
        <dbReference type="ARBA" id="ARBA00022448"/>
    </source>
</evidence>
<evidence type="ECO:0000256" key="6">
    <source>
        <dbReference type="ARBA" id="ARBA00022692"/>
    </source>
</evidence>
<keyword evidence="10 13" id="KW-0472">Membrane</keyword>
<dbReference type="InterPro" id="IPR039426">
    <property type="entry name" value="TonB-dep_rcpt-like"/>
</dbReference>
<feature type="domain" description="TonB-dependent receptor-like beta-barrel" evidence="15">
    <location>
        <begin position="333"/>
        <end position="691"/>
    </location>
</feature>
<evidence type="ECO:0000256" key="5">
    <source>
        <dbReference type="ARBA" id="ARBA00022496"/>
    </source>
</evidence>
<evidence type="ECO:0000256" key="10">
    <source>
        <dbReference type="ARBA" id="ARBA00023136"/>
    </source>
</evidence>
<keyword evidence="6 13" id="KW-0812">Transmembrane</keyword>
<feature type="domain" description="TonB-dependent receptor plug" evidence="16">
    <location>
        <begin position="95"/>
        <end position="208"/>
    </location>
</feature>
<dbReference type="Gene3D" id="2.170.130.10">
    <property type="entry name" value="TonB-dependent receptor, plug domain"/>
    <property type="match status" value="1"/>
</dbReference>
<evidence type="ECO:0000256" key="12">
    <source>
        <dbReference type="ARBA" id="ARBA00023237"/>
    </source>
</evidence>
<dbReference type="PANTHER" id="PTHR32552:SF81">
    <property type="entry name" value="TONB-DEPENDENT OUTER MEMBRANE RECEPTOR"/>
    <property type="match status" value="1"/>
</dbReference>
<dbReference type="EMBL" id="ADBF01000031">
    <property type="protein sequence ID" value="EFE49905.1"/>
    <property type="molecule type" value="Genomic_DNA"/>
</dbReference>
<reference evidence="17 18" key="1">
    <citation type="submission" date="2010-02" db="EMBL/GenBank/DDBJ databases">
        <authorList>
            <person name="Weinstock G."/>
            <person name="Sodergren E."/>
            <person name="Clifton S."/>
            <person name="Fulton L."/>
            <person name="Fulton B."/>
            <person name="Courtney L."/>
            <person name="Fronick C."/>
            <person name="Harrison M."/>
            <person name="Strong C."/>
            <person name="Farmer C."/>
            <person name="Delahaunty K."/>
            <person name="Markovic C."/>
            <person name="Hall O."/>
            <person name="Minx P."/>
            <person name="Tomlinson C."/>
            <person name="Mitreva M."/>
            <person name="Nelson J."/>
            <person name="Hou S."/>
            <person name="Wollam A."/>
            <person name="Pepin K.H."/>
            <person name="Johnson M."/>
            <person name="Bhonagiri V."/>
            <person name="Zhang X."/>
            <person name="Suruliraj S."/>
            <person name="Warren W."/>
            <person name="Chinwalla A."/>
            <person name="Mardis E.R."/>
            <person name="Wilson R.K."/>
        </authorList>
    </citation>
    <scope>NUCLEOTIDE SEQUENCE [LARGE SCALE GENOMIC DNA]</scope>
    <source>
        <strain evidence="17 18">ATCC 29315</strain>
    </source>
</reference>
<evidence type="ECO:0000256" key="1">
    <source>
        <dbReference type="ARBA" id="ARBA00004571"/>
    </source>
</evidence>
<accession>D4DQH8</accession>
<name>D4DQH8_NEIEG</name>
<protein>
    <submittedName>
        <fullName evidence="17">TonB-dependent siderophore receptor</fullName>
    </submittedName>
</protein>
<dbReference type="InterPro" id="IPR037066">
    <property type="entry name" value="Plug_dom_sf"/>
</dbReference>
<evidence type="ECO:0000256" key="4">
    <source>
        <dbReference type="ARBA" id="ARBA00022452"/>
    </source>
</evidence>
<dbReference type="Pfam" id="PF00593">
    <property type="entry name" value="TonB_dep_Rec_b-barrel"/>
    <property type="match status" value="1"/>
</dbReference>
<gene>
    <name evidence="17" type="ORF">NEIELOOT_01317</name>
</gene>
<keyword evidence="12 13" id="KW-0998">Cell outer membrane</keyword>
<organism evidence="17 18">
    <name type="scientific">Neisseria elongata subsp. glycolytica ATCC 29315</name>
    <dbReference type="NCBI Taxonomy" id="546263"/>
    <lineage>
        <taxon>Bacteria</taxon>
        <taxon>Pseudomonadati</taxon>
        <taxon>Pseudomonadota</taxon>
        <taxon>Betaproteobacteria</taxon>
        <taxon>Neisseriales</taxon>
        <taxon>Neisseriaceae</taxon>
        <taxon>Neisseria</taxon>
    </lineage>
</organism>
<keyword evidence="9 14" id="KW-0798">TonB box</keyword>